<protein>
    <recommendedName>
        <fullName evidence="3">RNase H type-1 domain-containing protein</fullName>
    </recommendedName>
</protein>
<organism evidence="1 2">
    <name type="scientific">Dipteronia dyeriana</name>
    <dbReference type="NCBI Taxonomy" id="168575"/>
    <lineage>
        <taxon>Eukaryota</taxon>
        <taxon>Viridiplantae</taxon>
        <taxon>Streptophyta</taxon>
        <taxon>Embryophyta</taxon>
        <taxon>Tracheophyta</taxon>
        <taxon>Spermatophyta</taxon>
        <taxon>Magnoliopsida</taxon>
        <taxon>eudicotyledons</taxon>
        <taxon>Gunneridae</taxon>
        <taxon>Pentapetalae</taxon>
        <taxon>rosids</taxon>
        <taxon>malvids</taxon>
        <taxon>Sapindales</taxon>
        <taxon>Sapindaceae</taxon>
        <taxon>Hippocastanoideae</taxon>
        <taxon>Acereae</taxon>
        <taxon>Dipteronia</taxon>
    </lineage>
</organism>
<dbReference type="Gene3D" id="3.30.420.10">
    <property type="entry name" value="Ribonuclease H-like superfamily/Ribonuclease H"/>
    <property type="match status" value="1"/>
</dbReference>
<proteinExistence type="predicted"/>
<name>A0AAD9XQV3_9ROSI</name>
<dbReference type="PANTHER" id="PTHR33033">
    <property type="entry name" value="POLYNUCLEOTIDYL TRANSFERASE, RIBONUCLEASE H-LIKE SUPERFAMILY PROTEIN-RELATED"/>
    <property type="match status" value="1"/>
</dbReference>
<dbReference type="InterPro" id="IPR036397">
    <property type="entry name" value="RNaseH_sf"/>
</dbReference>
<sequence length="169" mass="18973">MLFFTVVWMTWEFQNQVIFKGKIISVEQAEDEVKFRVVWWFKHHAKGFNDSIRDLLLNLNELCINVKATKLRGSIEWSPLAGNNLKFNVDGSSLGKLGSTGIGRVLRDHNAKVLCSFSQIIGIQDSNTAEIKAFRKRVISVCLCLLFLGVILKCSTDSNHMADGLAKLG</sequence>
<dbReference type="EMBL" id="JANJYI010000001">
    <property type="protein sequence ID" value="KAK2664114.1"/>
    <property type="molecule type" value="Genomic_DNA"/>
</dbReference>
<dbReference type="CDD" id="cd06222">
    <property type="entry name" value="RNase_H_like"/>
    <property type="match status" value="1"/>
</dbReference>
<dbReference type="PANTHER" id="PTHR33033:SF83">
    <property type="entry name" value="REVERSE TRANSCRIPTASE-LIKE PROTEIN"/>
    <property type="match status" value="1"/>
</dbReference>
<dbReference type="AlphaFoldDB" id="A0AAD9XQV3"/>
<reference evidence="1" key="1">
    <citation type="journal article" date="2023" name="Plant J.">
        <title>Genome sequences and population genomics provide insights into the demographic history, inbreeding, and mutation load of two 'living fossil' tree species of Dipteronia.</title>
        <authorList>
            <person name="Feng Y."/>
            <person name="Comes H.P."/>
            <person name="Chen J."/>
            <person name="Zhu S."/>
            <person name="Lu R."/>
            <person name="Zhang X."/>
            <person name="Li P."/>
            <person name="Qiu J."/>
            <person name="Olsen K.M."/>
            <person name="Qiu Y."/>
        </authorList>
    </citation>
    <scope>NUCLEOTIDE SEQUENCE</scope>
    <source>
        <strain evidence="1">KIB01</strain>
    </source>
</reference>
<accession>A0AAD9XQV3</accession>
<dbReference type="GO" id="GO:0003676">
    <property type="term" value="F:nucleic acid binding"/>
    <property type="evidence" value="ECO:0007669"/>
    <property type="project" value="InterPro"/>
</dbReference>
<evidence type="ECO:0008006" key="3">
    <source>
        <dbReference type="Google" id="ProtNLM"/>
    </source>
</evidence>
<gene>
    <name evidence="1" type="ORF">Ddye_002688</name>
</gene>
<dbReference type="InterPro" id="IPR044730">
    <property type="entry name" value="RNase_H-like_dom_plant"/>
</dbReference>
<dbReference type="InterPro" id="IPR012337">
    <property type="entry name" value="RNaseH-like_sf"/>
</dbReference>
<dbReference type="Proteomes" id="UP001280121">
    <property type="component" value="Unassembled WGS sequence"/>
</dbReference>
<evidence type="ECO:0000313" key="2">
    <source>
        <dbReference type="Proteomes" id="UP001280121"/>
    </source>
</evidence>
<keyword evidence="2" id="KW-1185">Reference proteome</keyword>
<dbReference type="SUPFAM" id="SSF53098">
    <property type="entry name" value="Ribonuclease H-like"/>
    <property type="match status" value="1"/>
</dbReference>
<comment type="caution">
    <text evidence="1">The sequence shown here is derived from an EMBL/GenBank/DDBJ whole genome shotgun (WGS) entry which is preliminary data.</text>
</comment>
<evidence type="ECO:0000313" key="1">
    <source>
        <dbReference type="EMBL" id="KAK2664114.1"/>
    </source>
</evidence>